<comment type="caution">
    <text evidence="3">The sequence shown here is derived from an EMBL/GenBank/DDBJ whole genome shotgun (WGS) entry which is preliminary data.</text>
</comment>
<evidence type="ECO:0000313" key="3">
    <source>
        <dbReference type="EMBL" id="KAL3789418.1"/>
    </source>
</evidence>
<dbReference type="EMBL" id="JABMIG020000141">
    <property type="protein sequence ID" value="KAL3789418.1"/>
    <property type="molecule type" value="Genomic_DNA"/>
</dbReference>
<dbReference type="Pfam" id="PF12697">
    <property type="entry name" value="Abhydrolase_6"/>
    <property type="match status" value="1"/>
</dbReference>
<gene>
    <name evidence="3" type="ORF">HJC23_001966</name>
</gene>
<dbReference type="AlphaFoldDB" id="A0ABD3PN40"/>
<keyword evidence="4" id="KW-1185">Reference proteome</keyword>
<feature type="compositionally biased region" description="Polar residues" evidence="1">
    <location>
        <begin position="42"/>
        <end position="52"/>
    </location>
</feature>
<feature type="region of interest" description="Disordered" evidence="1">
    <location>
        <begin position="42"/>
        <end position="74"/>
    </location>
</feature>
<evidence type="ECO:0000259" key="2">
    <source>
        <dbReference type="Pfam" id="PF12697"/>
    </source>
</evidence>
<feature type="domain" description="AB hydrolase-1" evidence="2">
    <location>
        <begin position="211"/>
        <end position="513"/>
    </location>
</feature>
<protein>
    <recommendedName>
        <fullName evidence="2">AB hydrolase-1 domain-containing protein</fullName>
    </recommendedName>
</protein>
<evidence type="ECO:0000313" key="4">
    <source>
        <dbReference type="Proteomes" id="UP001516023"/>
    </source>
</evidence>
<accession>A0ABD3PN40</accession>
<name>A0ABD3PN40_9STRA</name>
<dbReference type="PANTHER" id="PTHR43689">
    <property type="entry name" value="HYDROLASE"/>
    <property type="match status" value="1"/>
</dbReference>
<sequence length="519" mass="57363">MRTTPARAMRRTTMARTRMAPSTGSTAFRAVGGAGRGIPTSLPSSMAAQDTSGMAPPRHPVATQQTPREDEPNLYNIPPHLSATYRPMPWYVHSFIGAASLAVVGRRTISHWIQQGSVQFVDWTVKKTLVFLLRYVILWSASHVAVQEGFYPPSRVTTQSLADTATLPSLLSHYETITPISTARAVNHRVPIGVHSIQYTNLKNNKYAAIYLHHGFGASSLSWLPVLPSLVDRLGARVGMAHDAPGFGFTDRPDADSVGGLKQYRTENSVGIGLALLQNALKREESCFENGANVEEEGAVGKNLAIFGHSMGAKAALLMALSCSVDEKLRLQPRLVVLVAPALEGVTLPSRRRKESKAEIPDNISGVRKWLASFWIVWRKIFVDYPFRYVLRRVVGAKNFWRNGLSQAWGDPKRLTDSDVLRFQWPSIGKGWERGLISFARGAQSSDDAQLLRDVLNLPNTTVLLLYGTKDNVVTVNESVLQLLKSNFPTVKVLRMEGLGHDPFEEDKEAFVSELEKLI</sequence>
<dbReference type="InterPro" id="IPR000073">
    <property type="entry name" value="AB_hydrolase_1"/>
</dbReference>
<organism evidence="3 4">
    <name type="scientific">Cyclotella cryptica</name>
    <dbReference type="NCBI Taxonomy" id="29204"/>
    <lineage>
        <taxon>Eukaryota</taxon>
        <taxon>Sar</taxon>
        <taxon>Stramenopiles</taxon>
        <taxon>Ochrophyta</taxon>
        <taxon>Bacillariophyta</taxon>
        <taxon>Coscinodiscophyceae</taxon>
        <taxon>Thalassiosirophycidae</taxon>
        <taxon>Stephanodiscales</taxon>
        <taxon>Stephanodiscaceae</taxon>
        <taxon>Cyclotella</taxon>
    </lineage>
</organism>
<reference evidence="3 4" key="1">
    <citation type="journal article" date="2020" name="G3 (Bethesda)">
        <title>Improved Reference Genome for Cyclotella cryptica CCMP332, a Model for Cell Wall Morphogenesis, Salinity Adaptation, and Lipid Production in Diatoms (Bacillariophyta).</title>
        <authorList>
            <person name="Roberts W.R."/>
            <person name="Downey K.M."/>
            <person name="Ruck E.C."/>
            <person name="Traller J.C."/>
            <person name="Alverson A.J."/>
        </authorList>
    </citation>
    <scope>NUCLEOTIDE SEQUENCE [LARGE SCALE GENOMIC DNA]</scope>
    <source>
        <strain evidence="3 4">CCMP332</strain>
    </source>
</reference>
<dbReference type="Proteomes" id="UP001516023">
    <property type="component" value="Unassembled WGS sequence"/>
</dbReference>
<evidence type="ECO:0000256" key="1">
    <source>
        <dbReference type="SAM" id="MobiDB-lite"/>
    </source>
</evidence>
<proteinExistence type="predicted"/>
<dbReference type="PANTHER" id="PTHR43689:SF8">
    <property type="entry name" value="ALPHA_BETA-HYDROLASES SUPERFAMILY PROTEIN"/>
    <property type="match status" value="1"/>
</dbReference>
<dbReference type="Gene3D" id="3.40.50.1820">
    <property type="entry name" value="alpha/beta hydrolase"/>
    <property type="match status" value="1"/>
</dbReference>
<dbReference type="SUPFAM" id="SSF53474">
    <property type="entry name" value="alpha/beta-Hydrolases"/>
    <property type="match status" value="1"/>
</dbReference>
<dbReference type="InterPro" id="IPR029058">
    <property type="entry name" value="AB_hydrolase_fold"/>
</dbReference>